<protein>
    <submittedName>
        <fullName evidence="2">Ribosomal biogenesis protein las1l</fullName>
    </submittedName>
</protein>
<comment type="caution">
    <text evidence="2">The sequence shown here is derived from an EMBL/GenBank/DDBJ whole genome shotgun (WGS) entry which is preliminary data.</text>
</comment>
<keyword evidence="1" id="KW-0472">Membrane</keyword>
<keyword evidence="1" id="KW-0812">Transmembrane</keyword>
<dbReference type="GO" id="GO:0000460">
    <property type="term" value="P:maturation of 5.8S rRNA"/>
    <property type="evidence" value="ECO:0007669"/>
    <property type="project" value="TreeGrafter"/>
</dbReference>
<sequence length="738" mass="81572">MAVYDLVEFMLCGGTGVVIVGLLLNVLNVVWEWQARESRPVFSVDAALLSVQRNASKRMAAEVANLTLLRSPEVEKLLDFRANVIRGPSVECETRNDVAGRSVLSSPFGRGLQFDLVPSPEDHRGRCTVRRGECPECGWAAGAPGLPATGRVRAAGPSLGPTDMIPLRTAWHRLACAPWCELRGSGLSLDTFAVSGSHLQMSGRKNAQPWLDWAEWQEAHVGLFSSDPYAQQRAVSRVASWRSRAQLPVAISATAQLVELQLHESVAQHHHHAVGVSSRSHMELSLLYASVVVRCVNGLVDGSQKGAYALAVSTLAQRIGIPLWVVDLRHESTHNQLPSLPVLRFAARHLLAWLRANYWGAQEDSIRHQVHHVAQWLFDQLPHLNKQTGDEEMQADSAQDTQAPKLTVDADHLRNIVVPMLVAGEQYSERVAPTGLLFLGAPPLPEDRDAKDAAETFQKEAFITLLLRLQPLWRSFSASLLARICRKVFDAICPSKSRRGSVDEEDLSAQEEQAGNAFQTNEVDMALQWIKFMVSSEYRERVKLQIGPIEDLCQCGAEMLALAEKLKPDDAEGTRAELLERLLTALRSSKGVRNHSTLATEAAIATTLAAESESGWRQLPAWVESPLGLRHCYTSCHSSNQSQVSEYSLDDDMLMPDSMAFVAPDEEDEEDSNNADPDDAEKAMDALMEDLDAAYEIALRRNLDLQAVIARDGLRQGGSTTVLPQQELQRIQEEIEIW</sequence>
<dbReference type="GO" id="GO:0090730">
    <property type="term" value="C:Las1 complex"/>
    <property type="evidence" value="ECO:0007669"/>
    <property type="project" value="InterPro"/>
</dbReference>
<dbReference type="GO" id="GO:0000470">
    <property type="term" value="P:maturation of LSU-rRNA"/>
    <property type="evidence" value="ECO:0007669"/>
    <property type="project" value="TreeGrafter"/>
</dbReference>
<organism evidence="2 3">
    <name type="scientific">Phytophthora pseudosyringae</name>
    <dbReference type="NCBI Taxonomy" id="221518"/>
    <lineage>
        <taxon>Eukaryota</taxon>
        <taxon>Sar</taxon>
        <taxon>Stramenopiles</taxon>
        <taxon>Oomycota</taxon>
        <taxon>Peronosporomycetes</taxon>
        <taxon>Peronosporales</taxon>
        <taxon>Peronosporaceae</taxon>
        <taxon>Phytophthora</taxon>
    </lineage>
</organism>
<dbReference type="GO" id="GO:0030687">
    <property type="term" value="C:preribosome, large subunit precursor"/>
    <property type="evidence" value="ECO:0007669"/>
    <property type="project" value="TreeGrafter"/>
</dbReference>
<keyword evidence="1" id="KW-1133">Transmembrane helix</keyword>
<dbReference type="EMBL" id="JAGDFM010000079">
    <property type="protein sequence ID" value="KAG7387401.1"/>
    <property type="molecule type" value="Genomic_DNA"/>
</dbReference>
<evidence type="ECO:0000313" key="3">
    <source>
        <dbReference type="Proteomes" id="UP000694044"/>
    </source>
</evidence>
<gene>
    <name evidence="2" type="primary">LAS1L</name>
    <name evidence="2" type="ORF">PHYPSEUDO_014164</name>
</gene>
<proteinExistence type="predicted"/>
<dbReference type="PANTHER" id="PTHR15002:SF0">
    <property type="entry name" value="RIBOSOMAL BIOGENESIS PROTEIN LAS1L"/>
    <property type="match status" value="1"/>
</dbReference>
<keyword evidence="3" id="KW-1185">Reference proteome</keyword>
<dbReference type="InterPro" id="IPR007174">
    <property type="entry name" value="Las1"/>
</dbReference>
<name>A0A8T1W244_9STRA</name>
<dbReference type="PANTHER" id="PTHR15002">
    <property type="entry name" value="RIBOSOMAL BIOGENESIS PROTEIN LAS1L"/>
    <property type="match status" value="1"/>
</dbReference>
<dbReference type="Proteomes" id="UP000694044">
    <property type="component" value="Unassembled WGS sequence"/>
</dbReference>
<dbReference type="GO" id="GO:0004519">
    <property type="term" value="F:endonuclease activity"/>
    <property type="evidence" value="ECO:0007669"/>
    <property type="project" value="InterPro"/>
</dbReference>
<dbReference type="OrthoDB" id="10263222at2759"/>
<dbReference type="AlphaFoldDB" id="A0A8T1W244"/>
<feature type="transmembrane region" description="Helical" evidence="1">
    <location>
        <begin position="6"/>
        <end position="31"/>
    </location>
</feature>
<reference evidence="2" key="1">
    <citation type="submission" date="2021-02" db="EMBL/GenBank/DDBJ databases">
        <authorList>
            <person name="Palmer J.M."/>
        </authorList>
    </citation>
    <scope>NUCLEOTIDE SEQUENCE</scope>
    <source>
        <strain evidence="2">SCRP734</strain>
    </source>
</reference>
<accession>A0A8T1W244</accession>
<dbReference type="Pfam" id="PF04031">
    <property type="entry name" value="Las1"/>
    <property type="match status" value="1"/>
</dbReference>
<evidence type="ECO:0000313" key="2">
    <source>
        <dbReference type="EMBL" id="KAG7387401.1"/>
    </source>
</evidence>
<evidence type="ECO:0000256" key="1">
    <source>
        <dbReference type="SAM" id="Phobius"/>
    </source>
</evidence>